<dbReference type="EMBL" id="MU807304">
    <property type="protein sequence ID" value="KAJ3831678.1"/>
    <property type="molecule type" value="Genomic_DNA"/>
</dbReference>
<proteinExistence type="predicted"/>
<dbReference type="InterPro" id="IPR017907">
    <property type="entry name" value="Znf_RING_CS"/>
</dbReference>
<dbReference type="GO" id="GO:0008270">
    <property type="term" value="F:zinc ion binding"/>
    <property type="evidence" value="ECO:0007669"/>
    <property type="project" value="UniProtKB-KW"/>
</dbReference>
<keyword evidence="2 4" id="KW-0863">Zinc-finger</keyword>
<dbReference type="InterPro" id="IPR027370">
    <property type="entry name" value="Znf-RING_euk"/>
</dbReference>
<protein>
    <recommendedName>
        <fullName evidence="6">RING-type domain-containing protein</fullName>
    </recommendedName>
</protein>
<name>A0AA38NW22_9AGAR</name>
<evidence type="ECO:0000256" key="1">
    <source>
        <dbReference type="ARBA" id="ARBA00022723"/>
    </source>
</evidence>
<dbReference type="Gene3D" id="3.30.40.10">
    <property type="entry name" value="Zinc/RING finger domain, C3HC4 (zinc finger)"/>
    <property type="match status" value="1"/>
</dbReference>
<dbReference type="SUPFAM" id="SSF57850">
    <property type="entry name" value="RING/U-box"/>
    <property type="match status" value="1"/>
</dbReference>
<gene>
    <name evidence="7" type="ORF">F5878DRAFT_673556</name>
</gene>
<dbReference type="GO" id="GO:0061630">
    <property type="term" value="F:ubiquitin protein ligase activity"/>
    <property type="evidence" value="ECO:0007669"/>
    <property type="project" value="TreeGrafter"/>
</dbReference>
<feature type="domain" description="RING-type" evidence="6">
    <location>
        <begin position="145"/>
        <end position="189"/>
    </location>
</feature>
<dbReference type="PANTHER" id="PTHR25462">
    <property type="entry name" value="BONUS, ISOFORM C-RELATED"/>
    <property type="match status" value="1"/>
</dbReference>
<feature type="region of interest" description="Disordered" evidence="5">
    <location>
        <begin position="1"/>
        <end position="54"/>
    </location>
</feature>
<keyword evidence="1" id="KW-0479">Metal-binding</keyword>
<evidence type="ECO:0000259" key="6">
    <source>
        <dbReference type="PROSITE" id="PS50089"/>
    </source>
</evidence>
<dbReference type="AlphaFoldDB" id="A0AA38NW22"/>
<accession>A0AA38NW22</accession>
<dbReference type="PROSITE" id="PS50089">
    <property type="entry name" value="ZF_RING_2"/>
    <property type="match status" value="1"/>
</dbReference>
<dbReference type="InterPro" id="IPR013083">
    <property type="entry name" value="Znf_RING/FYVE/PHD"/>
</dbReference>
<evidence type="ECO:0000256" key="5">
    <source>
        <dbReference type="SAM" id="MobiDB-lite"/>
    </source>
</evidence>
<evidence type="ECO:0000256" key="3">
    <source>
        <dbReference type="ARBA" id="ARBA00022833"/>
    </source>
</evidence>
<dbReference type="PROSITE" id="PS00518">
    <property type="entry name" value="ZF_RING_1"/>
    <property type="match status" value="1"/>
</dbReference>
<evidence type="ECO:0000313" key="7">
    <source>
        <dbReference type="EMBL" id="KAJ3831678.1"/>
    </source>
</evidence>
<organism evidence="7 8">
    <name type="scientific">Lentinula raphanica</name>
    <dbReference type="NCBI Taxonomy" id="153919"/>
    <lineage>
        <taxon>Eukaryota</taxon>
        <taxon>Fungi</taxon>
        <taxon>Dikarya</taxon>
        <taxon>Basidiomycota</taxon>
        <taxon>Agaricomycotina</taxon>
        <taxon>Agaricomycetes</taxon>
        <taxon>Agaricomycetidae</taxon>
        <taxon>Agaricales</taxon>
        <taxon>Marasmiineae</taxon>
        <taxon>Omphalotaceae</taxon>
        <taxon>Lentinula</taxon>
    </lineage>
</organism>
<dbReference type="InterPro" id="IPR047153">
    <property type="entry name" value="TRIM45/56/19-like"/>
</dbReference>
<dbReference type="GO" id="GO:0006513">
    <property type="term" value="P:protein monoubiquitination"/>
    <property type="evidence" value="ECO:0007669"/>
    <property type="project" value="TreeGrafter"/>
</dbReference>
<comment type="caution">
    <text evidence="7">The sequence shown here is derived from an EMBL/GenBank/DDBJ whole genome shotgun (WGS) entry which is preliminary data.</text>
</comment>
<evidence type="ECO:0000256" key="2">
    <source>
        <dbReference type="ARBA" id="ARBA00022771"/>
    </source>
</evidence>
<feature type="compositionally biased region" description="Polar residues" evidence="5">
    <location>
        <begin position="1"/>
        <end position="21"/>
    </location>
</feature>
<keyword evidence="8" id="KW-1185">Reference proteome</keyword>
<evidence type="ECO:0000256" key="4">
    <source>
        <dbReference type="PROSITE-ProRule" id="PRU00175"/>
    </source>
</evidence>
<reference evidence="7" key="1">
    <citation type="submission" date="2022-08" db="EMBL/GenBank/DDBJ databases">
        <authorList>
            <consortium name="DOE Joint Genome Institute"/>
            <person name="Min B."/>
            <person name="Riley R."/>
            <person name="Sierra-Patev S."/>
            <person name="Naranjo-Ortiz M."/>
            <person name="Looney B."/>
            <person name="Konkel Z."/>
            <person name="Slot J.C."/>
            <person name="Sakamoto Y."/>
            <person name="Steenwyk J.L."/>
            <person name="Rokas A."/>
            <person name="Carro J."/>
            <person name="Camarero S."/>
            <person name="Ferreira P."/>
            <person name="Molpeceres G."/>
            <person name="Ruiz-Duenas F.J."/>
            <person name="Serrano A."/>
            <person name="Henrissat B."/>
            <person name="Drula E."/>
            <person name="Hughes K.W."/>
            <person name="Mata J.L."/>
            <person name="Ishikawa N.K."/>
            <person name="Vargas-Isla R."/>
            <person name="Ushijima S."/>
            <person name="Smith C.A."/>
            <person name="Ahrendt S."/>
            <person name="Andreopoulos W."/>
            <person name="He G."/>
            <person name="Labutti K."/>
            <person name="Lipzen A."/>
            <person name="Ng V."/>
            <person name="Sandor L."/>
            <person name="Barry K."/>
            <person name="Martinez A.T."/>
            <person name="Xiao Y."/>
            <person name="Gibbons J.G."/>
            <person name="Terashima K."/>
            <person name="Hibbett D.S."/>
            <person name="Grigoriev I.V."/>
        </authorList>
    </citation>
    <scope>NUCLEOTIDE SEQUENCE</scope>
    <source>
        <strain evidence="7">TFB9207</strain>
    </source>
</reference>
<sequence>MPATSSSRQITEARTSATSSPYRRPLITYSKKDQRTRSRRNLSGSSSDEPMVISDTDDDFQLVTKDTASKGKGKAKGKAKMTTPEILSDDDVVFISGPAKASSSCQSNVLEKHTDKNQAQFTLVQNVFELMFTDFLRKQEDNLSCSICMEIVNNPHVLWCGHFFCAECLTGHAKALVKQRDNPRCPTCRVIHGRFKPAESYVLREQAYDLRQALQIPQPERGVLVWPVNFVPTERDRDESLPFRIRPTDTLF</sequence>
<dbReference type="SMART" id="SM00184">
    <property type="entry name" value="RING"/>
    <property type="match status" value="1"/>
</dbReference>
<dbReference type="InterPro" id="IPR001841">
    <property type="entry name" value="Znf_RING"/>
</dbReference>
<dbReference type="Proteomes" id="UP001163846">
    <property type="component" value="Unassembled WGS sequence"/>
</dbReference>
<keyword evidence="3" id="KW-0862">Zinc</keyword>
<evidence type="ECO:0000313" key="8">
    <source>
        <dbReference type="Proteomes" id="UP001163846"/>
    </source>
</evidence>
<dbReference type="Pfam" id="PF13445">
    <property type="entry name" value="zf-RING_UBOX"/>
    <property type="match status" value="1"/>
</dbReference>
<dbReference type="PANTHER" id="PTHR25462:SF229">
    <property type="entry name" value="TRANSCRIPTION INTERMEDIARY FACTOR 1-BETA"/>
    <property type="match status" value="1"/>
</dbReference>